<protein>
    <recommendedName>
        <fullName evidence="3">F-box domain-containing protein</fullName>
    </recommendedName>
</protein>
<gene>
    <name evidence="1" type="ORF">PLICRDRAFT_45890</name>
</gene>
<dbReference type="AlphaFoldDB" id="A0A0C9SRB9"/>
<dbReference type="OrthoDB" id="3070099at2759"/>
<organism evidence="1 2">
    <name type="scientific">Plicaturopsis crispa FD-325 SS-3</name>
    <dbReference type="NCBI Taxonomy" id="944288"/>
    <lineage>
        <taxon>Eukaryota</taxon>
        <taxon>Fungi</taxon>
        <taxon>Dikarya</taxon>
        <taxon>Basidiomycota</taxon>
        <taxon>Agaricomycotina</taxon>
        <taxon>Agaricomycetes</taxon>
        <taxon>Agaricomycetidae</taxon>
        <taxon>Amylocorticiales</taxon>
        <taxon>Amylocorticiaceae</taxon>
        <taxon>Plicatura</taxon>
        <taxon>Plicaturopsis crispa</taxon>
    </lineage>
</organism>
<reference evidence="1 2" key="1">
    <citation type="submission" date="2014-06" db="EMBL/GenBank/DDBJ databases">
        <title>Evolutionary Origins and Diversification of the Mycorrhizal Mutualists.</title>
        <authorList>
            <consortium name="DOE Joint Genome Institute"/>
            <consortium name="Mycorrhizal Genomics Consortium"/>
            <person name="Kohler A."/>
            <person name="Kuo A."/>
            <person name="Nagy L.G."/>
            <person name="Floudas D."/>
            <person name="Copeland A."/>
            <person name="Barry K.W."/>
            <person name="Cichocki N."/>
            <person name="Veneault-Fourrey C."/>
            <person name="LaButti K."/>
            <person name="Lindquist E.A."/>
            <person name="Lipzen A."/>
            <person name="Lundell T."/>
            <person name="Morin E."/>
            <person name="Murat C."/>
            <person name="Riley R."/>
            <person name="Ohm R."/>
            <person name="Sun H."/>
            <person name="Tunlid A."/>
            <person name="Henrissat B."/>
            <person name="Grigoriev I.V."/>
            <person name="Hibbett D.S."/>
            <person name="Martin F."/>
        </authorList>
    </citation>
    <scope>NUCLEOTIDE SEQUENCE [LARGE SCALE GENOMIC DNA]</scope>
    <source>
        <strain evidence="1 2">FD-325 SS-3</strain>
    </source>
</reference>
<dbReference type="Proteomes" id="UP000053263">
    <property type="component" value="Unassembled WGS sequence"/>
</dbReference>
<evidence type="ECO:0000313" key="2">
    <source>
        <dbReference type="Proteomes" id="UP000053263"/>
    </source>
</evidence>
<sequence length="301" mass="35231">MPLASTCLPLPFELERIISEIAARSHRPNIVNLVLVARMFQEWIEPILYERIILPSVLEGKRLLRTLNDTTRRDRARYIKALYIVPPSKKIFYSSHPRSPKHLIRHCRYLENFSYGSLRDDLRPSMLPIFEQHRLRRASLDIDEFFVNGSRVGNDFFHAQQSLTHLDIRSMEAEHALRTMTMGLDFSLLQHLTHLRFRFVDLFAVDDPESLEGLPMPILYACAGLQLLLLDPCDFETSLYEFTMVTPFDPRLVFLIDDSDPILDWEAPIQGQRDVWMRGEEHVRVQRANQSYSLLVTKQPR</sequence>
<evidence type="ECO:0008006" key="3">
    <source>
        <dbReference type="Google" id="ProtNLM"/>
    </source>
</evidence>
<name>A0A0C9SRB9_PLICR</name>
<evidence type="ECO:0000313" key="1">
    <source>
        <dbReference type="EMBL" id="KII84537.1"/>
    </source>
</evidence>
<keyword evidence="2" id="KW-1185">Reference proteome</keyword>
<dbReference type="EMBL" id="KN832570">
    <property type="protein sequence ID" value="KII84537.1"/>
    <property type="molecule type" value="Genomic_DNA"/>
</dbReference>
<accession>A0A0C9SRB9</accession>
<proteinExistence type="predicted"/>
<dbReference type="HOGENOM" id="CLU_051720_0_1_1"/>